<feature type="transmembrane region" description="Helical" evidence="6">
    <location>
        <begin position="290"/>
        <end position="312"/>
    </location>
</feature>
<accession>E0NUF0</accession>
<feature type="transmembrane region" description="Helical" evidence="6">
    <location>
        <begin position="68"/>
        <end position="90"/>
    </location>
</feature>
<reference evidence="7" key="1">
    <citation type="submission" date="2010-07" db="EMBL/GenBank/DDBJ databases">
        <authorList>
            <person name="Muzny D."/>
            <person name="Qin X."/>
            <person name="Deng J."/>
            <person name="Jiang H."/>
            <person name="Liu Y."/>
            <person name="Qu J."/>
            <person name="Song X.-Z."/>
            <person name="Zhang L."/>
            <person name="Thornton R."/>
            <person name="Coyle M."/>
            <person name="Francisco L."/>
            <person name="Jackson L."/>
            <person name="Javaid M."/>
            <person name="Korchina V."/>
            <person name="Kovar C."/>
            <person name="Mata R."/>
            <person name="Mathew T."/>
            <person name="Ngo R."/>
            <person name="Nguyen L."/>
            <person name="Nguyen N."/>
            <person name="Okwuonu G."/>
            <person name="Ongeri F."/>
            <person name="Pham C."/>
            <person name="Simmons D."/>
            <person name="Wilczek-Boney K."/>
            <person name="Hale W."/>
            <person name="Jakkamsetti A."/>
            <person name="Pham P."/>
            <person name="Ruth R."/>
            <person name="San Lucas F."/>
            <person name="Warren J."/>
            <person name="Zhang J."/>
            <person name="Zhao Z."/>
            <person name="Zhou C."/>
            <person name="Zhu D."/>
            <person name="Lee S."/>
            <person name="Bess C."/>
            <person name="Blankenburg K."/>
            <person name="Forbes L."/>
            <person name="Fu Q."/>
            <person name="Gubbala S."/>
            <person name="Hirani K."/>
            <person name="Jayaseelan J.C."/>
            <person name="Lara F."/>
            <person name="Munidasa M."/>
            <person name="Palculict T."/>
            <person name="Patil S."/>
            <person name="Pu L.-L."/>
            <person name="Saada N."/>
            <person name="Tang L."/>
            <person name="Weissenberger G."/>
            <person name="Zhu Y."/>
            <person name="Hemphill L."/>
            <person name="Shang Y."/>
            <person name="Youmans B."/>
            <person name="Ayvaz T."/>
            <person name="Ross M."/>
            <person name="Santibanez J."/>
            <person name="Aqrawi P."/>
            <person name="Gross S."/>
            <person name="Joshi V."/>
            <person name="Fowler G."/>
            <person name="Nazareth L."/>
            <person name="Reid J."/>
            <person name="Worley K."/>
            <person name="Petrosino J."/>
            <person name="Highlander S."/>
            <person name="Gibbs R."/>
        </authorList>
    </citation>
    <scope>NUCLEOTIDE SEQUENCE [LARGE SCALE GENOMIC DNA]</scope>
    <source>
        <strain evidence="7">DSM 16973</strain>
    </source>
</reference>
<dbReference type="PANTHER" id="PTHR30250:SF11">
    <property type="entry name" value="O-ANTIGEN TRANSPORTER-RELATED"/>
    <property type="match status" value="1"/>
</dbReference>
<keyword evidence="2" id="KW-1003">Cell membrane</keyword>
<keyword evidence="3 6" id="KW-0812">Transmembrane</keyword>
<feature type="transmembrane region" description="Helical" evidence="6">
    <location>
        <begin position="102"/>
        <end position="124"/>
    </location>
</feature>
<feature type="transmembrane region" description="Helical" evidence="6">
    <location>
        <begin position="139"/>
        <end position="162"/>
    </location>
</feature>
<dbReference type="GO" id="GO:0005886">
    <property type="term" value="C:plasma membrane"/>
    <property type="evidence" value="ECO:0007669"/>
    <property type="project" value="UniProtKB-SubCell"/>
</dbReference>
<dbReference type="BioCyc" id="PMAR862515-HMP:GMOO-1828-MONOMER"/>
<name>E0NUF0_9BACT</name>
<comment type="subcellular location">
    <subcellularLocation>
        <location evidence="1">Cell membrane</location>
        <topology evidence="1">Multi-pass membrane protein</topology>
    </subcellularLocation>
</comment>
<feature type="transmembrane region" description="Helical" evidence="6">
    <location>
        <begin position="253"/>
        <end position="270"/>
    </location>
</feature>
<keyword evidence="4 6" id="KW-1133">Transmembrane helix</keyword>
<evidence type="ECO:0000313" key="7">
    <source>
        <dbReference type="EMBL" id="EFM01241.1"/>
    </source>
</evidence>
<dbReference type="Pfam" id="PF01943">
    <property type="entry name" value="Polysacc_synt"/>
    <property type="match status" value="1"/>
</dbReference>
<evidence type="ECO:0000256" key="6">
    <source>
        <dbReference type="SAM" id="Phobius"/>
    </source>
</evidence>
<keyword evidence="5 6" id="KW-0472">Membrane</keyword>
<feature type="transmembrane region" description="Helical" evidence="6">
    <location>
        <begin position="30"/>
        <end position="48"/>
    </location>
</feature>
<keyword evidence="8" id="KW-1185">Reference proteome</keyword>
<dbReference type="eggNOG" id="COG2244">
    <property type="taxonomic scope" value="Bacteria"/>
</dbReference>
<feature type="transmembrane region" description="Helical" evidence="6">
    <location>
        <begin position="454"/>
        <end position="472"/>
    </location>
</feature>
<feature type="transmembrane region" description="Helical" evidence="6">
    <location>
        <begin position="396"/>
        <end position="415"/>
    </location>
</feature>
<gene>
    <name evidence="7" type="ORF">HMPREF0658_1803</name>
</gene>
<feature type="transmembrane region" description="Helical" evidence="6">
    <location>
        <begin position="421"/>
        <end position="442"/>
    </location>
</feature>
<dbReference type="InterPro" id="IPR050833">
    <property type="entry name" value="Poly_Biosynth_Transport"/>
</dbReference>
<dbReference type="HOGENOM" id="CLU_022017_7_2_10"/>
<feature type="transmembrane region" description="Helical" evidence="6">
    <location>
        <begin position="371"/>
        <end position="389"/>
    </location>
</feature>
<dbReference type="Proteomes" id="UP000004394">
    <property type="component" value="Unassembled WGS sequence"/>
</dbReference>
<evidence type="ECO:0000313" key="8">
    <source>
        <dbReference type="Proteomes" id="UP000004394"/>
    </source>
</evidence>
<dbReference type="PANTHER" id="PTHR30250">
    <property type="entry name" value="PST FAMILY PREDICTED COLANIC ACID TRANSPORTER"/>
    <property type="match status" value="1"/>
</dbReference>
<feature type="transmembrane region" description="Helical" evidence="6">
    <location>
        <begin position="215"/>
        <end position="232"/>
    </location>
</feature>
<dbReference type="InterPro" id="IPR002797">
    <property type="entry name" value="Polysacc_synth"/>
</dbReference>
<feature type="transmembrane region" description="Helical" evidence="6">
    <location>
        <begin position="332"/>
        <end position="351"/>
    </location>
</feature>
<evidence type="ECO:0000256" key="1">
    <source>
        <dbReference type="ARBA" id="ARBA00004651"/>
    </source>
</evidence>
<evidence type="ECO:0000256" key="3">
    <source>
        <dbReference type="ARBA" id="ARBA00022692"/>
    </source>
</evidence>
<dbReference type="EMBL" id="AEEI01000052">
    <property type="protein sequence ID" value="EFM01241.1"/>
    <property type="molecule type" value="Genomic_DNA"/>
</dbReference>
<evidence type="ECO:0000256" key="5">
    <source>
        <dbReference type="ARBA" id="ARBA00023136"/>
    </source>
</evidence>
<dbReference type="STRING" id="862515.HMPREF0658_1803"/>
<evidence type="ECO:0000256" key="4">
    <source>
        <dbReference type="ARBA" id="ARBA00022989"/>
    </source>
</evidence>
<evidence type="ECO:0000256" key="2">
    <source>
        <dbReference type="ARBA" id="ARBA00022475"/>
    </source>
</evidence>
<feature type="transmembrane region" description="Helical" evidence="6">
    <location>
        <begin position="174"/>
        <end position="195"/>
    </location>
</feature>
<sequence>MIERVISAAIETTDSIENIMANLKSLAKDTAIYGLSSIVGRFLNYLLVPLYTAKLSAASGGYGVITNLYAYTALLLVILTYGMETTFFRFANKTDEDPRKVYSTILLSVGFTSLLFVVLVFAFIDPLSAGMGYGDHPSYVWVMAITVALDAFQCIPFAYLRYQKRPIKFAALKLLFIVLNIVLNLLFFLVLPAIYAAHPDCWVSSIYRPEVGAGYAFYINLACTGFITFCFYRELSGFRYTFDKALLRRMLGYSWPILVLGIAGILNQTADKILFPYIYKGENAHEQLGIYGAASKIAMIMAMITQAFRYAYEPFVFGKAKDSDNRETYARAMKYFVIFTLLAFLCVVAYMDVLRHIIGRDYWEGLDVVPIVMAAEIMMGVYFNLSFWYKLIDKTIWGAYFSGIGCVVLIAVNVIFVPRYGYMACAWAGFAGYGTAMLLSYIVGQKKYPINYPVADILKYVGLALVAYLAMAEANKRLLTAYALGINTLVITAFTAYILKADFPLKSLPVIGRYFKSRQQ</sequence>
<feature type="transmembrane region" description="Helical" evidence="6">
    <location>
        <begin position="478"/>
        <end position="499"/>
    </location>
</feature>
<proteinExistence type="predicted"/>
<organism evidence="7 8">
    <name type="scientific">Hoylesella marshii DSM 16973 = JCM 13450</name>
    <dbReference type="NCBI Taxonomy" id="862515"/>
    <lineage>
        <taxon>Bacteria</taxon>
        <taxon>Pseudomonadati</taxon>
        <taxon>Bacteroidota</taxon>
        <taxon>Bacteroidia</taxon>
        <taxon>Bacteroidales</taxon>
        <taxon>Prevotellaceae</taxon>
        <taxon>Hoylesella</taxon>
    </lineage>
</organism>
<comment type="caution">
    <text evidence="7">The sequence shown here is derived from an EMBL/GenBank/DDBJ whole genome shotgun (WGS) entry which is preliminary data.</text>
</comment>
<dbReference type="AlphaFoldDB" id="E0NUF0"/>
<protein>
    <submittedName>
        <fullName evidence="7">Polysaccharide biosynthesis protein</fullName>
    </submittedName>
</protein>